<dbReference type="GeneID" id="9802380"/>
<dbReference type="Pfam" id="PF07735">
    <property type="entry name" value="FBA_2"/>
    <property type="match status" value="1"/>
</dbReference>
<protein>
    <recommendedName>
        <fullName evidence="1">Sdz-33 F-box domain-containing protein</fullName>
    </recommendedName>
</protein>
<sequence>MNRSSFKPEFLMPADLFTLMKSLRRGLVVGSKQIVNRVSEDDATGGHVCFLPELRFEMDNFCGSNSVLRKLHLLSNHCIYHQDTSIYPIRTGVDHPEYQLRKRTFDALKMAYQHLIQMWKDTPTKAPFKCKCLKRDGFHEKLTPFMTMISHRDNLFESWTLDRRSVVVEEGVFRGTAVGTLIDKMVNQFFKHWIRGSNPRMELARFVFVNEVTMDPIEGENEEEVKGYDIRRNDGTVGTISIEQTD</sequence>
<accession>E3N947</accession>
<dbReference type="AlphaFoldDB" id="E3N947"/>
<keyword evidence="3" id="KW-1185">Reference proteome</keyword>
<proteinExistence type="predicted"/>
<dbReference type="EMBL" id="DS268562">
    <property type="protein sequence ID" value="EFO90118.1"/>
    <property type="molecule type" value="Genomic_DNA"/>
</dbReference>
<dbReference type="InterPro" id="IPR012885">
    <property type="entry name" value="F-box_Sdz-33"/>
</dbReference>
<dbReference type="InParanoid" id="E3N947"/>
<evidence type="ECO:0000313" key="3">
    <source>
        <dbReference type="Proteomes" id="UP000008281"/>
    </source>
</evidence>
<feature type="domain" description="Sdz-33 F-box" evidence="1">
    <location>
        <begin position="182"/>
        <end position="203"/>
    </location>
</feature>
<dbReference type="Proteomes" id="UP000008281">
    <property type="component" value="Unassembled WGS sequence"/>
</dbReference>
<gene>
    <name evidence="2" type="ORF">CRE_24736</name>
</gene>
<organism evidence="3">
    <name type="scientific">Caenorhabditis remanei</name>
    <name type="common">Caenorhabditis vulgaris</name>
    <dbReference type="NCBI Taxonomy" id="31234"/>
    <lineage>
        <taxon>Eukaryota</taxon>
        <taxon>Metazoa</taxon>
        <taxon>Ecdysozoa</taxon>
        <taxon>Nematoda</taxon>
        <taxon>Chromadorea</taxon>
        <taxon>Rhabditida</taxon>
        <taxon>Rhabditina</taxon>
        <taxon>Rhabditomorpha</taxon>
        <taxon>Rhabditoidea</taxon>
        <taxon>Rhabditidae</taxon>
        <taxon>Peloderinae</taxon>
        <taxon>Caenorhabditis</taxon>
    </lineage>
</organism>
<dbReference type="RefSeq" id="XP_003095051.2">
    <property type="nucleotide sequence ID" value="XM_003095003.2"/>
</dbReference>
<dbReference type="HOGENOM" id="CLU_1129971_0_0_1"/>
<reference evidence="2" key="1">
    <citation type="submission" date="2007-07" db="EMBL/GenBank/DDBJ databases">
        <title>PCAP assembly of the Caenorhabditis remanei genome.</title>
        <authorList>
            <consortium name="The Caenorhabditis remanei Sequencing Consortium"/>
            <person name="Wilson R.K."/>
        </authorList>
    </citation>
    <scope>NUCLEOTIDE SEQUENCE [LARGE SCALE GENOMIC DNA]</scope>
    <source>
        <strain evidence="2">PB4641</strain>
    </source>
</reference>
<dbReference type="CTD" id="9802380"/>
<dbReference type="KEGG" id="crq:GCK72_002948"/>
<name>E3N947_CAERE</name>
<evidence type="ECO:0000259" key="1">
    <source>
        <dbReference type="Pfam" id="PF07735"/>
    </source>
</evidence>
<evidence type="ECO:0000313" key="2">
    <source>
        <dbReference type="EMBL" id="EFO90118.1"/>
    </source>
</evidence>